<dbReference type="AlphaFoldDB" id="A0A4Q0XRR5"/>
<keyword evidence="4" id="KW-1185">Reference proteome</keyword>
<feature type="chain" id="PRO_5020366883" evidence="2">
    <location>
        <begin position="20"/>
        <end position="165"/>
    </location>
</feature>
<evidence type="ECO:0000313" key="3">
    <source>
        <dbReference type="EMBL" id="RXJ57975.1"/>
    </source>
</evidence>
<dbReference type="EMBL" id="PDKN01000003">
    <property type="protein sequence ID" value="RXJ57975.1"/>
    <property type="molecule type" value="Genomic_DNA"/>
</dbReference>
<evidence type="ECO:0000256" key="1">
    <source>
        <dbReference type="SAM" id="Phobius"/>
    </source>
</evidence>
<keyword evidence="2" id="KW-0732">Signal</keyword>
<reference evidence="3 4" key="1">
    <citation type="submission" date="2017-10" db="EMBL/GenBank/DDBJ databases">
        <title>Genomics of the genus Arcobacter.</title>
        <authorList>
            <person name="Perez-Cataluna A."/>
            <person name="Figueras M.J."/>
        </authorList>
    </citation>
    <scope>NUCLEOTIDE SEQUENCE [LARGE SCALE GENOMIC DNA]</scope>
    <source>
        <strain evidence="3 4">CECT 8987</strain>
    </source>
</reference>
<dbReference type="RefSeq" id="WP_128995838.1">
    <property type="nucleotide sequence ID" value="NZ_PDKN01000003.1"/>
</dbReference>
<sequence length="165" mass="18334">MKKLFYLFCTFIMSLTLYAHTLVLNLDDNEDGTLFIQGMFNTGESAEGALVIVESLDNQEVLFKKRLPSSSELIVPMPKVAYHVVLDGGPGHTVIKEGIEPIGGFKVEEKKETKKQKAPNRANMQISNSPAVTISIVIAFTLLIATIVISIFNTNRLMRELKKGY</sequence>
<feature type="transmembrane region" description="Helical" evidence="1">
    <location>
        <begin position="131"/>
        <end position="152"/>
    </location>
</feature>
<protein>
    <submittedName>
        <fullName evidence="3">Uncharacterized protein</fullName>
    </submittedName>
</protein>
<feature type="signal peptide" evidence="2">
    <location>
        <begin position="1"/>
        <end position="19"/>
    </location>
</feature>
<keyword evidence="1" id="KW-1133">Transmembrane helix</keyword>
<proteinExistence type="predicted"/>
<evidence type="ECO:0000313" key="4">
    <source>
        <dbReference type="Proteomes" id="UP000290657"/>
    </source>
</evidence>
<keyword evidence="1" id="KW-0472">Membrane</keyword>
<organism evidence="3 4">
    <name type="scientific">Candidatus Marinarcus aquaticus</name>
    <dbReference type="NCBI Taxonomy" id="2044504"/>
    <lineage>
        <taxon>Bacteria</taxon>
        <taxon>Pseudomonadati</taxon>
        <taxon>Campylobacterota</taxon>
        <taxon>Epsilonproteobacteria</taxon>
        <taxon>Campylobacterales</taxon>
        <taxon>Arcobacteraceae</taxon>
        <taxon>Candidatus Marinarcus</taxon>
    </lineage>
</organism>
<evidence type="ECO:0000256" key="2">
    <source>
        <dbReference type="SAM" id="SignalP"/>
    </source>
</evidence>
<dbReference type="Proteomes" id="UP000290657">
    <property type="component" value="Unassembled WGS sequence"/>
</dbReference>
<name>A0A4Q0XRR5_9BACT</name>
<dbReference type="OrthoDB" id="5347922at2"/>
<comment type="caution">
    <text evidence="3">The sequence shown here is derived from an EMBL/GenBank/DDBJ whole genome shotgun (WGS) entry which is preliminary data.</text>
</comment>
<gene>
    <name evidence="3" type="ORF">CRV04_05575</name>
</gene>
<accession>A0A4Q0XRR5</accession>
<keyword evidence="1" id="KW-0812">Transmembrane</keyword>